<keyword evidence="2" id="KW-1133">Transmembrane helix</keyword>
<feature type="region of interest" description="Disordered" evidence="1">
    <location>
        <begin position="1"/>
        <end position="21"/>
    </location>
</feature>
<evidence type="ECO:0000259" key="3">
    <source>
        <dbReference type="PROSITE" id="PS51352"/>
    </source>
</evidence>
<dbReference type="Pfam" id="PF05686">
    <property type="entry name" value="Glyco_transf_90"/>
    <property type="match status" value="1"/>
</dbReference>
<comment type="caution">
    <text evidence="4">The sequence shown here is derived from an EMBL/GenBank/DDBJ whole genome shotgun (WGS) entry which is preliminary data.</text>
</comment>
<feature type="domain" description="Thioredoxin" evidence="3">
    <location>
        <begin position="687"/>
        <end position="820"/>
    </location>
</feature>
<dbReference type="InterPro" id="IPR051091">
    <property type="entry name" value="O-Glucosyltr/Glycosyltrsf_90"/>
</dbReference>
<protein>
    <submittedName>
        <fullName evidence="4">Protein disulfide-isomerase domain-containing protein</fullName>
    </submittedName>
</protein>
<keyword evidence="4" id="KW-0413">Isomerase</keyword>
<keyword evidence="2" id="KW-0472">Membrane</keyword>
<dbReference type="GO" id="GO:0012505">
    <property type="term" value="C:endomembrane system"/>
    <property type="evidence" value="ECO:0007669"/>
    <property type="project" value="TreeGrafter"/>
</dbReference>
<evidence type="ECO:0000313" key="5">
    <source>
        <dbReference type="Proteomes" id="UP000224006"/>
    </source>
</evidence>
<dbReference type="VEuPathDB" id="ToxoDB:BESB_081330"/>
<name>A0A2A9M6W6_BESBE</name>
<keyword evidence="5" id="KW-1185">Reference proteome</keyword>
<dbReference type="EMBL" id="NWUJ01000009">
    <property type="protein sequence ID" value="PFH32934.1"/>
    <property type="molecule type" value="Genomic_DNA"/>
</dbReference>
<dbReference type="PANTHER" id="PTHR12203">
    <property type="entry name" value="KDEL LYS-ASP-GLU-LEU CONTAINING - RELATED"/>
    <property type="match status" value="1"/>
</dbReference>
<dbReference type="InterPro" id="IPR013766">
    <property type="entry name" value="Thioredoxin_domain"/>
</dbReference>
<dbReference type="KEGG" id="bbes:BESB_081330"/>
<dbReference type="GO" id="GO:0046527">
    <property type="term" value="F:glucosyltransferase activity"/>
    <property type="evidence" value="ECO:0007669"/>
    <property type="project" value="TreeGrafter"/>
</dbReference>
<dbReference type="PANTHER" id="PTHR12203:SF122">
    <property type="entry name" value="GLYCOSYL TRANSFERASE CAP10 DOMAIN-CONTAINING PROTEIN"/>
    <property type="match status" value="1"/>
</dbReference>
<accession>A0A2A9M6W6</accession>
<evidence type="ECO:0000256" key="2">
    <source>
        <dbReference type="SAM" id="Phobius"/>
    </source>
</evidence>
<organism evidence="4 5">
    <name type="scientific">Besnoitia besnoiti</name>
    <name type="common">Apicomplexan protozoan</name>
    <dbReference type="NCBI Taxonomy" id="94643"/>
    <lineage>
        <taxon>Eukaryota</taxon>
        <taxon>Sar</taxon>
        <taxon>Alveolata</taxon>
        <taxon>Apicomplexa</taxon>
        <taxon>Conoidasida</taxon>
        <taxon>Coccidia</taxon>
        <taxon>Eucoccidiorida</taxon>
        <taxon>Eimeriorina</taxon>
        <taxon>Sarcocystidae</taxon>
        <taxon>Besnoitia</taxon>
    </lineage>
</organism>
<dbReference type="Proteomes" id="UP000224006">
    <property type="component" value="Chromosome VIII"/>
</dbReference>
<dbReference type="OrthoDB" id="541052at2759"/>
<dbReference type="Gene3D" id="3.40.30.10">
    <property type="entry name" value="Glutaredoxin"/>
    <property type="match status" value="2"/>
</dbReference>
<evidence type="ECO:0000313" key="4">
    <source>
        <dbReference type="EMBL" id="PFH32934.1"/>
    </source>
</evidence>
<keyword evidence="2" id="KW-0812">Transmembrane</keyword>
<dbReference type="SUPFAM" id="SSF52833">
    <property type="entry name" value="Thioredoxin-like"/>
    <property type="match status" value="2"/>
</dbReference>
<dbReference type="Pfam" id="PF00085">
    <property type="entry name" value="Thioredoxin"/>
    <property type="match status" value="1"/>
</dbReference>
<dbReference type="CDD" id="cd02995">
    <property type="entry name" value="PDI_a_PDI_a'_C"/>
    <property type="match status" value="1"/>
</dbReference>
<reference evidence="4 5" key="1">
    <citation type="submission" date="2017-09" db="EMBL/GenBank/DDBJ databases">
        <title>Genome sequencing of Besnoitia besnoiti strain Bb-Ger1.</title>
        <authorList>
            <person name="Schares G."/>
            <person name="Venepally P."/>
            <person name="Lorenzi H.A."/>
        </authorList>
    </citation>
    <scope>NUCLEOTIDE SEQUENCE [LARGE SCALE GENOMIC DNA]</scope>
    <source>
        <strain evidence="4 5">Bb-Ger1</strain>
    </source>
</reference>
<dbReference type="InterPro" id="IPR017937">
    <property type="entry name" value="Thioredoxin_CS"/>
</dbReference>
<dbReference type="InterPro" id="IPR036249">
    <property type="entry name" value="Thioredoxin-like_sf"/>
</dbReference>
<dbReference type="PROSITE" id="PS00194">
    <property type="entry name" value="THIOREDOXIN_1"/>
    <property type="match status" value="1"/>
</dbReference>
<evidence type="ECO:0000256" key="1">
    <source>
        <dbReference type="SAM" id="MobiDB-lite"/>
    </source>
</evidence>
<dbReference type="GeneID" id="40313059"/>
<sequence>MTGARSKPVSGGGGPVASGSALRRRPGFSSFLPLRVRAFASRVQRYFSLKSLSVFVVVLGVFYYLGQQRLLTVSHFSFLTSGLGLHSAFNVPVRHFSFSLHSDKRPIAEAEKRAVAGADFKVSWSTEPSLPVGARITTHVVSKKNGDFLLRFRVLDSIPAGYTLKAKALYTGKNFEKAIVDPLVVRIPGPVLAPTCACPAAASAWKEALQCPETFTQLERDFAKFPVIDLERLRKEGPAFAEPNTLKTVIHYVVKDNQIFRRHFGPLPGFQYFIDLVLSYLVAAVQLPDVEFFVNLGDWPLEKRQSPDALPLFSWSGSEDSSDIILPQWDVSKTSTLGLGKAYPDLLSMQENSGLPLSERIAKAVFRGRDSNEIRVKLAELARQHPDLLDVAITSWEKDEHAEQEKKLGGGYRSRIPLEKFGDYKYQLLVDGSVAAYRTPYLLMTGSLSLKHDSPYYEWFYADLKPGVHYLPFKRDLSDLVEQLKWAEAHPEDAQAIADRARKYAQENLTPEKIFCYYFKAFETYAARQKGTPTVTEDMAKVEPPASDATCACDSKHPQEAKKISYPVVPLTTSNIAKVLGDAQTDVVIVSYSSFCNRSASFMPKYLKAAQAFAAKKAPVLFAAADGNTNTFAPPHRFCNYASQPRVIFVPQGKGQTGEDVQVMEDPLTVFNTVAFVAKHVAPEFRPTVPEDPPELMSQPVPTDNSKPVKIVVGATFDSFVLDSDKDVLLEVYAPWCGHCKSLKPTYEEFAKLVSQSPSASKSLVVAKMNGTENATRHKQFSWTSYPTIWLIKAGSRTPTPFTGPRTLRGFYDFILKHGSNQSLSIDGIPPPEPEFPSGPSAAAEVTAANFEQLVLHSAKVGAPVLDAHEKGS</sequence>
<dbReference type="PROSITE" id="PS51352">
    <property type="entry name" value="THIOREDOXIN_2"/>
    <property type="match status" value="1"/>
</dbReference>
<dbReference type="InterPro" id="IPR006598">
    <property type="entry name" value="CAP10"/>
</dbReference>
<dbReference type="AlphaFoldDB" id="A0A2A9M6W6"/>
<gene>
    <name evidence="4" type="ORF">BESB_081330</name>
</gene>
<dbReference type="SMART" id="SM00672">
    <property type="entry name" value="CAP10"/>
    <property type="match status" value="1"/>
</dbReference>
<feature type="transmembrane region" description="Helical" evidence="2">
    <location>
        <begin position="47"/>
        <end position="66"/>
    </location>
</feature>
<dbReference type="GO" id="GO:0016853">
    <property type="term" value="F:isomerase activity"/>
    <property type="evidence" value="ECO:0007669"/>
    <property type="project" value="UniProtKB-KW"/>
</dbReference>
<dbReference type="RefSeq" id="XP_029216943.1">
    <property type="nucleotide sequence ID" value="XM_029366483.1"/>
</dbReference>
<proteinExistence type="predicted"/>